<name>A0A484L4X0_9ASTE</name>
<evidence type="ECO:0000313" key="1">
    <source>
        <dbReference type="EMBL" id="VFQ71330.1"/>
    </source>
</evidence>
<keyword evidence="2" id="KW-1185">Reference proteome</keyword>
<evidence type="ECO:0008006" key="3">
    <source>
        <dbReference type="Google" id="ProtNLM"/>
    </source>
</evidence>
<dbReference type="PANTHER" id="PTHR34940:SF4">
    <property type="entry name" value="OS02G0581100 PROTEIN"/>
    <property type="match status" value="1"/>
</dbReference>
<protein>
    <recommendedName>
        <fullName evidence="3">Photosystem II 5 kDa protein, chloroplastic</fullName>
    </recommendedName>
</protein>
<dbReference type="OrthoDB" id="686716at2759"/>
<dbReference type="EMBL" id="OOIL02001012">
    <property type="protein sequence ID" value="VFQ71330.1"/>
    <property type="molecule type" value="Genomic_DNA"/>
</dbReference>
<accession>A0A484L4X0</accession>
<organism evidence="1 2">
    <name type="scientific">Cuscuta campestris</name>
    <dbReference type="NCBI Taxonomy" id="132261"/>
    <lineage>
        <taxon>Eukaryota</taxon>
        <taxon>Viridiplantae</taxon>
        <taxon>Streptophyta</taxon>
        <taxon>Embryophyta</taxon>
        <taxon>Tracheophyta</taxon>
        <taxon>Spermatophyta</taxon>
        <taxon>Magnoliopsida</taxon>
        <taxon>eudicotyledons</taxon>
        <taxon>Gunneridae</taxon>
        <taxon>Pentapetalae</taxon>
        <taxon>asterids</taxon>
        <taxon>lamiids</taxon>
        <taxon>Solanales</taxon>
        <taxon>Convolvulaceae</taxon>
        <taxon>Cuscuteae</taxon>
        <taxon>Cuscuta</taxon>
        <taxon>Cuscuta subgen. Grammica</taxon>
        <taxon>Cuscuta sect. Cleistogrammica</taxon>
    </lineage>
</organism>
<evidence type="ECO:0000313" key="2">
    <source>
        <dbReference type="Proteomes" id="UP000595140"/>
    </source>
</evidence>
<dbReference type="Proteomes" id="UP000595140">
    <property type="component" value="Unassembled WGS sequence"/>
</dbReference>
<dbReference type="AlphaFoldDB" id="A0A484L4X0"/>
<sequence length="100" mass="10248">MASMTITPAYFGGSAAVSKGPTALRRGVVPVRATKEASNAAAEEIGKGRRDLVFAAAAAAAWSVVKAAAAEEEPKPGTAEAKKKYAPICVTMPTAKICRK</sequence>
<reference evidence="1 2" key="1">
    <citation type="submission" date="2018-04" db="EMBL/GenBank/DDBJ databases">
        <authorList>
            <person name="Vogel A."/>
        </authorList>
    </citation>
    <scope>NUCLEOTIDE SEQUENCE [LARGE SCALE GENOMIC DNA]</scope>
</reference>
<dbReference type="PANTHER" id="PTHR34940">
    <property type="entry name" value="PHOTOSYSTEM II 5 KDA PROTEIN, CHLOROPLASTIC"/>
    <property type="match status" value="1"/>
</dbReference>
<proteinExistence type="predicted"/>
<gene>
    <name evidence="1" type="ORF">CCAM_LOCUS13106</name>
</gene>
<dbReference type="InterPro" id="IPR040296">
    <property type="entry name" value="PSBT"/>
</dbReference>